<proteinExistence type="predicted"/>
<evidence type="ECO:0000313" key="8">
    <source>
        <dbReference type="Proteomes" id="UP000073434"/>
    </source>
</evidence>
<dbReference type="AlphaFoldDB" id="A0A0Z8G0H7"/>
<accession>A0A0Z8G0H7</accession>
<feature type="transmembrane region" description="Helical" evidence="6">
    <location>
        <begin position="268"/>
        <end position="287"/>
    </location>
</feature>
<sequence length="417" mass="45308">MNLLLKNKLYNVLAVSRLLNSLGAHIYNLVFVIYAATQFRSTWAISVANIIMVLPTIFSFYMGIQADKTKKKADALFSAALVQTVLFFVMSFLLQSTTIGVFALVCVMNVITDLLSDYSSGLRLPIMQKNLKEDELMEAYSFFQFISCVSGIGGQALGVWLLSLTGNNFSIVAMLNACFFFISGILLYTHKKHLTHDEIEIASSQSIKQQLSDVIDGIKVVFETNASGNLLTTLSCILLMNALGGALGSIYTIYFLDKSLFGMTYGQSLLTINAILVVSMIVGSLTPNDYFAKLSLTKMMICNAIALTGIGLSHLLGLSEFIGVVFLAFSAYIGGKVNPKIDALLLANTSPELLARTDTLLTMLFTLSLPVGTILFSTLATVHIHLTWGIFAFIGLIATILAVQSQQAIDKSKLVSA</sequence>
<feature type="transmembrane region" description="Helical" evidence="6">
    <location>
        <begin position="386"/>
        <end position="403"/>
    </location>
</feature>
<dbReference type="EMBL" id="FIFW01000023">
    <property type="protein sequence ID" value="CYU89886.1"/>
    <property type="molecule type" value="Genomic_DNA"/>
</dbReference>
<dbReference type="Gene3D" id="1.20.1250.20">
    <property type="entry name" value="MFS general substrate transporter like domains"/>
    <property type="match status" value="1"/>
</dbReference>
<feature type="transmembrane region" description="Helical" evidence="6">
    <location>
        <begin position="360"/>
        <end position="380"/>
    </location>
</feature>
<dbReference type="PANTHER" id="PTHR23513:SF6">
    <property type="entry name" value="MAJOR FACILITATOR SUPERFAMILY ASSOCIATED DOMAIN-CONTAINING PROTEIN"/>
    <property type="match status" value="1"/>
</dbReference>
<dbReference type="InterPro" id="IPR036259">
    <property type="entry name" value="MFS_trans_sf"/>
</dbReference>
<dbReference type="GO" id="GO:0005886">
    <property type="term" value="C:plasma membrane"/>
    <property type="evidence" value="ECO:0007669"/>
    <property type="project" value="UniProtKB-SubCell"/>
</dbReference>
<keyword evidence="4 6" id="KW-1133">Transmembrane helix</keyword>
<keyword evidence="3 6" id="KW-0812">Transmembrane</keyword>
<feature type="transmembrane region" description="Helical" evidence="6">
    <location>
        <begin position="169"/>
        <end position="188"/>
    </location>
</feature>
<evidence type="ECO:0000256" key="4">
    <source>
        <dbReference type="ARBA" id="ARBA00022989"/>
    </source>
</evidence>
<organism evidence="7 8">
    <name type="scientific">Streptococcus suis</name>
    <dbReference type="NCBI Taxonomy" id="1307"/>
    <lineage>
        <taxon>Bacteria</taxon>
        <taxon>Bacillati</taxon>
        <taxon>Bacillota</taxon>
        <taxon>Bacilli</taxon>
        <taxon>Lactobacillales</taxon>
        <taxon>Streptococcaceae</taxon>
        <taxon>Streptococcus</taxon>
    </lineage>
</organism>
<evidence type="ECO:0000313" key="7">
    <source>
        <dbReference type="EMBL" id="CYU89886.1"/>
    </source>
</evidence>
<gene>
    <name evidence="7" type="primary">dsg</name>
    <name evidence="7" type="ORF">ERS132385_01881</name>
</gene>
<evidence type="ECO:0000256" key="2">
    <source>
        <dbReference type="ARBA" id="ARBA00022475"/>
    </source>
</evidence>
<evidence type="ECO:0000256" key="1">
    <source>
        <dbReference type="ARBA" id="ARBA00004651"/>
    </source>
</evidence>
<evidence type="ECO:0000256" key="6">
    <source>
        <dbReference type="SAM" id="Phobius"/>
    </source>
</evidence>
<feature type="transmembrane region" description="Helical" evidence="6">
    <location>
        <begin position="321"/>
        <end position="339"/>
    </location>
</feature>
<protein>
    <submittedName>
        <fullName evidence="7">Putative permease</fullName>
    </submittedName>
</protein>
<feature type="transmembrane region" description="Helical" evidence="6">
    <location>
        <begin position="139"/>
        <end position="163"/>
    </location>
</feature>
<dbReference type="Proteomes" id="UP000073434">
    <property type="component" value="Unassembled WGS sequence"/>
</dbReference>
<reference evidence="7 8" key="1">
    <citation type="submission" date="2016-02" db="EMBL/GenBank/DDBJ databases">
        <authorList>
            <consortium name="Pathogen Informatics"/>
        </authorList>
    </citation>
    <scope>NUCLEOTIDE SEQUENCE [LARGE SCALE GENOMIC DNA]</scope>
    <source>
        <strain evidence="7 8">LSS23</strain>
    </source>
</reference>
<dbReference type="RefSeq" id="WP_024379963.1">
    <property type="nucleotide sequence ID" value="NZ_CEEW01000038.1"/>
</dbReference>
<evidence type="ECO:0000256" key="3">
    <source>
        <dbReference type="ARBA" id="ARBA00022692"/>
    </source>
</evidence>
<evidence type="ECO:0000256" key="5">
    <source>
        <dbReference type="ARBA" id="ARBA00023136"/>
    </source>
</evidence>
<comment type="subcellular location">
    <subcellularLocation>
        <location evidence="1">Cell membrane</location>
        <topology evidence="1">Multi-pass membrane protein</topology>
    </subcellularLocation>
</comment>
<keyword evidence="5 6" id="KW-0472">Membrane</keyword>
<keyword evidence="2" id="KW-1003">Cell membrane</keyword>
<feature type="transmembrane region" description="Helical" evidence="6">
    <location>
        <begin position="12"/>
        <end position="37"/>
    </location>
</feature>
<feature type="transmembrane region" description="Helical" evidence="6">
    <location>
        <begin position="43"/>
        <end position="63"/>
    </location>
</feature>
<feature type="transmembrane region" description="Helical" evidence="6">
    <location>
        <begin position="236"/>
        <end position="256"/>
    </location>
</feature>
<name>A0A0Z8G0H7_STRSU</name>
<dbReference type="PANTHER" id="PTHR23513">
    <property type="entry name" value="INTEGRAL MEMBRANE EFFLUX PROTEIN-RELATED"/>
    <property type="match status" value="1"/>
</dbReference>
<dbReference type="SUPFAM" id="SSF103473">
    <property type="entry name" value="MFS general substrate transporter"/>
    <property type="match status" value="1"/>
</dbReference>